<gene>
    <name evidence="2" type="ORF">K435DRAFT_782596</name>
</gene>
<organism evidence="2 3">
    <name type="scientific">Dendrothele bispora (strain CBS 962.96)</name>
    <dbReference type="NCBI Taxonomy" id="1314807"/>
    <lineage>
        <taxon>Eukaryota</taxon>
        <taxon>Fungi</taxon>
        <taxon>Dikarya</taxon>
        <taxon>Basidiomycota</taxon>
        <taxon>Agaricomycotina</taxon>
        <taxon>Agaricomycetes</taxon>
        <taxon>Agaricomycetidae</taxon>
        <taxon>Agaricales</taxon>
        <taxon>Agaricales incertae sedis</taxon>
        <taxon>Dendrothele</taxon>
    </lineage>
</organism>
<name>A0A4S8LE86_DENBC</name>
<evidence type="ECO:0000313" key="3">
    <source>
        <dbReference type="Proteomes" id="UP000297245"/>
    </source>
</evidence>
<feature type="compositionally biased region" description="Low complexity" evidence="1">
    <location>
        <begin position="434"/>
        <end position="451"/>
    </location>
</feature>
<dbReference type="Proteomes" id="UP000297245">
    <property type="component" value="Unassembled WGS sequence"/>
</dbReference>
<proteinExistence type="predicted"/>
<dbReference type="EMBL" id="ML179464">
    <property type="protein sequence ID" value="THU87091.1"/>
    <property type="molecule type" value="Genomic_DNA"/>
</dbReference>
<feature type="region of interest" description="Disordered" evidence="1">
    <location>
        <begin position="1"/>
        <end position="24"/>
    </location>
</feature>
<evidence type="ECO:0000313" key="2">
    <source>
        <dbReference type="EMBL" id="THU87091.1"/>
    </source>
</evidence>
<keyword evidence="3" id="KW-1185">Reference proteome</keyword>
<dbReference type="OrthoDB" id="3365698at2759"/>
<feature type="region of interest" description="Disordered" evidence="1">
    <location>
        <begin position="429"/>
        <end position="451"/>
    </location>
</feature>
<evidence type="ECO:0000256" key="1">
    <source>
        <dbReference type="SAM" id="MobiDB-lite"/>
    </source>
</evidence>
<dbReference type="AlphaFoldDB" id="A0A4S8LE86"/>
<dbReference type="Gene3D" id="1.20.1280.50">
    <property type="match status" value="1"/>
</dbReference>
<sequence>MDSKERMFLKTPSPPPPIIHPPIPSRFIVPPEESVYRGRSSRLAGYAIYQDEVERKSFSERHLRRPKEKHNIEPESDDYSRFRIPLLHSYLTNNDRPFDFDETVLRKSLRQIQSEIARIKQRRKETPGSLPELQRLRREQQILEDIQDDYQIVLSPVRHLPPEVLTLIFHMGRELRPRLHWQQDKCSDDYMERNADSSPSPTGGGRRPDVFLEWRQVTGICAYTRVCTRWRAAAIHKPSLWTSFAIDFQRLSLEDVFLLDPVSILQTVLSRTRDYPLEFTFSCPSFYRYPGETELRILCAHIRRWRNVTLELRKQLLPVLEECSNSHLREELPRTPHSSSSSPSLLQSLAIPIETPTHISTLSTFISSAPNLNNLEFTYEHECRHFLSQIHLPWGRITRLKGVPMRSCDLAQLLYHAPNLQELEYRHVTDPKRSSASSNTITSSNQNTSSSSDWIVPHTNLHTLTICNPFGDILQNVQLSSLKKLVLSPIIWPAEKTLLSTSSFLETSHGHCPLEELWILDIDATSHPEFLCKLLRSASTTGTLQVRCLALSFRRITSSYASTLTETLTLYPPHIALPTLPSLRHLQLKFYNLTSTAFASNELFYRMVRSRCCGASNSSVSTGPRYSSSSSLNAMEPLKRLELLIVRDLYGDETEFRVEELENDGLEVVITQLSPM</sequence>
<accession>A0A4S8LE86</accession>
<protein>
    <submittedName>
        <fullName evidence="2">Uncharacterized protein</fullName>
    </submittedName>
</protein>
<feature type="compositionally biased region" description="Pro residues" evidence="1">
    <location>
        <begin position="12"/>
        <end position="24"/>
    </location>
</feature>
<reference evidence="2 3" key="1">
    <citation type="journal article" date="2019" name="Nat. Ecol. Evol.">
        <title>Megaphylogeny resolves global patterns of mushroom evolution.</title>
        <authorList>
            <person name="Varga T."/>
            <person name="Krizsan K."/>
            <person name="Foldi C."/>
            <person name="Dima B."/>
            <person name="Sanchez-Garcia M."/>
            <person name="Sanchez-Ramirez S."/>
            <person name="Szollosi G.J."/>
            <person name="Szarkandi J.G."/>
            <person name="Papp V."/>
            <person name="Albert L."/>
            <person name="Andreopoulos W."/>
            <person name="Angelini C."/>
            <person name="Antonin V."/>
            <person name="Barry K.W."/>
            <person name="Bougher N.L."/>
            <person name="Buchanan P."/>
            <person name="Buyck B."/>
            <person name="Bense V."/>
            <person name="Catcheside P."/>
            <person name="Chovatia M."/>
            <person name="Cooper J."/>
            <person name="Damon W."/>
            <person name="Desjardin D."/>
            <person name="Finy P."/>
            <person name="Geml J."/>
            <person name="Haridas S."/>
            <person name="Hughes K."/>
            <person name="Justo A."/>
            <person name="Karasinski D."/>
            <person name="Kautmanova I."/>
            <person name="Kiss B."/>
            <person name="Kocsube S."/>
            <person name="Kotiranta H."/>
            <person name="LaButti K.M."/>
            <person name="Lechner B.E."/>
            <person name="Liimatainen K."/>
            <person name="Lipzen A."/>
            <person name="Lukacs Z."/>
            <person name="Mihaltcheva S."/>
            <person name="Morgado L.N."/>
            <person name="Niskanen T."/>
            <person name="Noordeloos M.E."/>
            <person name="Ohm R.A."/>
            <person name="Ortiz-Santana B."/>
            <person name="Ovrebo C."/>
            <person name="Racz N."/>
            <person name="Riley R."/>
            <person name="Savchenko A."/>
            <person name="Shiryaev A."/>
            <person name="Soop K."/>
            <person name="Spirin V."/>
            <person name="Szebenyi C."/>
            <person name="Tomsovsky M."/>
            <person name="Tulloss R.E."/>
            <person name="Uehling J."/>
            <person name="Grigoriev I.V."/>
            <person name="Vagvolgyi C."/>
            <person name="Papp T."/>
            <person name="Martin F.M."/>
            <person name="Miettinen O."/>
            <person name="Hibbett D.S."/>
            <person name="Nagy L.G."/>
        </authorList>
    </citation>
    <scope>NUCLEOTIDE SEQUENCE [LARGE SCALE GENOMIC DNA]</scope>
    <source>
        <strain evidence="2 3">CBS 962.96</strain>
    </source>
</reference>